<dbReference type="Proteomes" id="UP001596207">
    <property type="component" value="Unassembled WGS sequence"/>
</dbReference>
<feature type="compositionally biased region" description="Low complexity" evidence="1">
    <location>
        <begin position="33"/>
        <end position="47"/>
    </location>
</feature>
<evidence type="ECO:0000256" key="1">
    <source>
        <dbReference type="SAM" id="MobiDB-lite"/>
    </source>
</evidence>
<accession>A0ABW1HXU4</accession>
<comment type="caution">
    <text evidence="2">The sequence shown here is derived from an EMBL/GenBank/DDBJ whole genome shotgun (WGS) entry which is preliminary data.</text>
</comment>
<gene>
    <name evidence="2" type="ORF">ACFPZ4_32890</name>
</gene>
<organism evidence="2 3">
    <name type="scientific">Micromonospora harpali</name>
    <dbReference type="NCBI Taxonomy" id="1490225"/>
    <lineage>
        <taxon>Bacteria</taxon>
        <taxon>Bacillati</taxon>
        <taxon>Actinomycetota</taxon>
        <taxon>Actinomycetes</taxon>
        <taxon>Micromonosporales</taxon>
        <taxon>Micromonosporaceae</taxon>
        <taxon>Micromonospora</taxon>
    </lineage>
</organism>
<sequence length="61" mass="6650">RRSFRPARWACQWPCCWPWTSRGRSNAPPPAPDAGGQPAAPAPDLGALLRPLLVHGQQQGH</sequence>
<reference evidence="3" key="1">
    <citation type="journal article" date="2019" name="Int. J. Syst. Evol. Microbiol.">
        <title>The Global Catalogue of Microorganisms (GCM) 10K type strain sequencing project: providing services to taxonomists for standard genome sequencing and annotation.</title>
        <authorList>
            <consortium name="The Broad Institute Genomics Platform"/>
            <consortium name="The Broad Institute Genome Sequencing Center for Infectious Disease"/>
            <person name="Wu L."/>
            <person name="Ma J."/>
        </authorList>
    </citation>
    <scope>NUCLEOTIDE SEQUENCE [LARGE SCALE GENOMIC DNA]</scope>
    <source>
        <strain evidence="3">CGMCC 4.7173</strain>
    </source>
</reference>
<name>A0ABW1HXU4_9ACTN</name>
<proteinExistence type="predicted"/>
<feature type="non-terminal residue" evidence="2">
    <location>
        <position position="1"/>
    </location>
</feature>
<evidence type="ECO:0000313" key="3">
    <source>
        <dbReference type="Proteomes" id="UP001596207"/>
    </source>
</evidence>
<dbReference type="EMBL" id="JBHSQQ010000576">
    <property type="protein sequence ID" value="MFC5946242.1"/>
    <property type="molecule type" value="Genomic_DNA"/>
</dbReference>
<evidence type="ECO:0000313" key="2">
    <source>
        <dbReference type="EMBL" id="MFC5946242.1"/>
    </source>
</evidence>
<feature type="region of interest" description="Disordered" evidence="1">
    <location>
        <begin position="22"/>
        <end position="47"/>
    </location>
</feature>
<dbReference type="RefSeq" id="WP_377539142.1">
    <property type="nucleotide sequence ID" value="NZ_JBHSQQ010000576.1"/>
</dbReference>
<protein>
    <submittedName>
        <fullName evidence="2">Uncharacterized protein</fullName>
    </submittedName>
</protein>
<keyword evidence="3" id="KW-1185">Reference proteome</keyword>